<protein>
    <submittedName>
        <fullName evidence="2">Uncharacterized protein</fullName>
    </submittedName>
</protein>
<gene>
    <name evidence="2" type="ORF">ERS852411_02316</name>
</gene>
<organism evidence="2 3">
    <name type="scientific">Flavonifractor plautii</name>
    <name type="common">Fusobacterium plautii</name>
    <dbReference type="NCBI Taxonomy" id="292800"/>
    <lineage>
        <taxon>Bacteria</taxon>
        <taxon>Bacillati</taxon>
        <taxon>Bacillota</taxon>
        <taxon>Clostridia</taxon>
        <taxon>Eubacteriales</taxon>
        <taxon>Oscillospiraceae</taxon>
        <taxon>Flavonifractor</taxon>
    </lineage>
</organism>
<dbReference type="AlphaFoldDB" id="A0A174ISA7"/>
<reference evidence="2 3" key="1">
    <citation type="submission" date="2015-09" db="EMBL/GenBank/DDBJ databases">
        <authorList>
            <consortium name="Pathogen Informatics"/>
        </authorList>
    </citation>
    <scope>NUCLEOTIDE SEQUENCE [LARGE SCALE GENOMIC DNA]</scope>
    <source>
        <strain evidence="2 3">2789STDY5608854</strain>
    </source>
</reference>
<accession>A0A174ISA7</accession>
<sequence>MGGHSGQIRSIRAVHHQRHLRGDGEGRAEGPAGPHLLLGGKDKGTVHGQFIPQEGEQHGAAQPAPQRLSLEQARPEVSGVTVKGRCISQSDLRLRPGPVPGSDVDIELVQLGDGLLLLPADQMVGLESHHPRHPLGPYQHRLAQEHPAVDGAHSVEFQIAVVGDLADHEPNLVHVGGEEKLAAGMFPALFPGNQVAQSVHPQPVCVWLHLRQE</sequence>
<evidence type="ECO:0000313" key="3">
    <source>
        <dbReference type="Proteomes" id="UP000095746"/>
    </source>
</evidence>
<dbReference type="EMBL" id="CYZT01000194">
    <property type="protein sequence ID" value="CUO87815.1"/>
    <property type="molecule type" value="Genomic_DNA"/>
</dbReference>
<name>A0A174ISA7_FLAPL</name>
<proteinExistence type="predicted"/>
<evidence type="ECO:0000313" key="2">
    <source>
        <dbReference type="EMBL" id="CUO87815.1"/>
    </source>
</evidence>
<evidence type="ECO:0000256" key="1">
    <source>
        <dbReference type="SAM" id="MobiDB-lite"/>
    </source>
</evidence>
<feature type="region of interest" description="Disordered" evidence="1">
    <location>
        <begin position="1"/>
        <end position="34"/>
    </location>
</feature>
<dbReference type="Proteomes" id="UP000095746">
    <property type="component" value="Unassembled WGS sequence"/>
</dbReference>